<dbReference type="AlphaFoldDB" id="A0A284R8M1"/>
<protein>
    <submittedName>
        <fullName evidence="1">Uncharacterized protein</fullName>
    </submittedName>
</protein>
<evidence type="ECO:0000313" key="2">
    <source>
        <dbReference type="Proteomes" id="UP000219338"/>
    </source>
</evidence>
<proteinExistence type="predicted"/>
<sequence length="102" mass="11712">MSHAVFHDLSYTRTASFLPSNLKLWSQRRSPLGIRTHIFKLMRDATVLAPATYYVRSLEELSQSTTKPSSTVEEIQRLETVHCVGLKASVREFHDSSMRRMS</sequence>
<reference evidence="2" key="1">
    <citation type="journal article" date="2017" name="Nat. Ecol. Evol.">
        <title>Genome expansion and lineage-specific genetic innovations in the forest pathogenic fungi Armillaria.</title>
        <authorList>
            <person name="Sipos G."/>
            <person name="Prasanna A.N."/>
            <person name="Walter M.C."/>
            <person name="O'Connor E."/>
            <person name="Balint B."/>
            <person name="Krizsan K."/>
            <person name="Kiss B."/>
            <person name="Hess J."/>
            <person name="Varga T."/>
            <person name="Slot J."/>
            <person name="Riley R."/>
            <person name="Boka B."/>
            <person name="Rigling D."/>
            <person name="Barry K."/>
            <person name="Lee J."/>
            <person name="Mihaltcheva S."/>
            <person name="LaButti K."/>
            <person name="Lipzen A."/>
            <person name="Waldron R."/>
            <person name="Moloney N.M."/>
            <person name="Sperisen C."/>
            <person name="Kredics L."/>
            <person name="Vagvoelgyi C."/>
            <person name="Patrignani A."/>
            <person name="Fitzpatrick D."/>
            <person name="Nagy I."/>
            <person name="Doyle S."/>
            <person name="Anderson J.B."/>
            <person name="Grigoriev I.V."/>
            <person name="Gueldener U."/>
            <person name="Muensterkoetter M."/>
            <person name="Nagy L.G."/>
        </authorList>
    </citation>
    <scope>NUCLEOTIDE SEQUENCE [LARGE SCALE GENOMIC DNA]</scope>
    <source>
        <strain evidence="2">C18/9</strain>
    </source>
</reference>
<dbReference type="Proteomes" id="UP000219338">
    <property type="component" value="Unassembled WGS sequence"/>
</dbReference>
<accession>A0A284R8M1</accession>
<dbReference type="EMBL" id="FUEG01000005">
    <property type="protein sequence ID" value="SJL05077.1"/>
    <property type="molecule type" value="Genomic_DNA"/>
</dbReference>
<gene>
    <name evidence="1" type="ORF">ARMOST_08449</name>
</gene>
<evidence type="ECO:0000313" key="1">
    <source>
        <dbReference type="EMBL" id="SJL05077.1"/>
    </source>
</evidence>
<name>A0A284R8M1_ARMOS</name>
<organism evidence="1 2">
    <name type="scientific">Armillaria ostoyae</name>
    <name type="common">Armillaria root rot fungus</name>
    <dbReference type="NCBI Taxonomy" id="47428"/>
    <lineage>
        <taxon>Eukaryota</taxon>
        <taxon>Fungi</taxon>
        <taxon>Dikarya</taxon>
        <taxon>Basidiomycota</taxon>
        <taxon>Agaricomycotina</taxon>
        <taxon>Agaricomycetes</taxon>
        <taxon>Agaricomycetidae</taxon>
        <taxon>Agaricales</taxon>
        <taxon>Marasmiineae</taxon>
        <taxon>Physalacriaceae</taxon>
        <taxon>Armillaria</taxon>
    </lineage>
</organism>
<keyword evidence="2" id="KW-1185">Reference proteome</keyword>